<accession>A0A132PNT9</accession>
<protein>
    <recommendedName>
        <fullName evidence="4">DUF4386 domain-containing protein</fullName>
    </recommendedName>
</protein>
<dbReference type="PATRIC" id="fig|59750.3.peg.6401"/>
<dbReference type="Pfam" id="PF14329">
    <property type="entry name" value="DUF4386"/>
    <property type="match status" value="1"/>
</dbReference>
<dbReference type="STRING" id="59750.AWC31_30430"/>
<evidence type="ECO:0008006" key="4">
    <source>
        <dbReference type="Google" id="ProtNLM"/>
    </source>
</evidence>
<keyword evidence="3" id="KW-1185">Reference proteome</keyword>
<feature type="transmembrane region" description="Helical" evidence="1">
    <location>
        <begin position="203"/>
        <end position="225"/>
    </location>
</feature>
<evidence type="ECO:0000256" key="1">
    <source>
        <dbReference type="SAM" id="Phobius"/>
    </source>
</evidence>
<keyword evidence="1" id="KW-0472">Membrane</keyword>
<comment type="caution">
    <text evidence="2">The sequence shown here is derived from an EMBL/GenBank/DDBJ whole genome shotgun (WGS) entry which is preliminary data.</text>
</comment>
<keyword evidence="1" id="KW-1133">Transmembrane helix</keyword>
<gene>
    <name evidence="2" type="ORF">AFM11_11620</name>
</gene>
<keyword evidence="1" id="KW-0812">Transmembrane</keyword>
<dbReference type="Proteomes" id="UP000070612">
    <property type="component" value="Unassembled WGS sequence"/>
</dbReference>
<reference evidence="2 3" key="1">
    <citation type="submission" date="2015-07" db="EMBL/GenBank/DDBJ databases">
        <title>A draft genome sequence of Mycobacterium wolinskyi.</title>
        <authorList>
            <person name="de Man T.J."/>
            <person name="Perry K.A."/>
            <person name="Coulliette A.D."/>
            <person name="Jensen B."/>
            <person name="Toney N.C."/>
            <person name="Limbago B.M."/>
            <person name="Noble-Wang J."/>
        </authorList>
    </citation>
    <scope>NUCLEOTIDE SEQUENCE [LARGE SCALE GENOMIC DNA]</scope>
    <source>
        <strain evidence="2 3">CDC_01</strain>
    </source>
</reference>
<dbReference type="AlphaFoldDB" id="A0A132PNT9"/>
<proteinExistence type="predicted"/>
<dbReference type="InterPro" id="IPR025495">
    <property type="entry name" value="DUF4386"/>
</dbReference>
<dbReference type="EMBL" id="LGTW01000006">
    <property type="protein sequence ID" value="KWX24006.1"/>
    <property type="molecule type" value="Genomic_DNA"/>
</dbReference>
<evidence type="ECO:0000313" key="3">
    <source>
        <dbReference type="Proteomes" id="UP000070612"/>
    </source>
</evidence>
<organism evidence="2 3">
    <name type="scientific">Mycolicibacterium wolinskyi</name>
    <dbReference type="NCBI Taxonomy" id="59750"/>
    <lineage>
        <taxon>Bacteria</taxon>
        <taxon>Bacillati</taxon>
        <taxon>Actinomycetota</taxon>
        <taxon>Actinomycetes</taxon>
        <taxon>Mycobacteriales</taxon>
        <taxon>Mycobacteriaceae</taxon>
        <taxon>Mycolicibacterium</taxon>
    </lineage>
</organism>
<feature type="transmembrane region" description="Helical" evidence="1">
    <location>
        <begin position="178"/>
        <end position="197"/>
    </location>
</feature>
<feature type="transmembrane region" description="Helical" evidence="1">
    <location>
        <begin position="21"/>
        <end position="43"/>
    </location>
</feature>
<feature type="transmembrane region" description="Helical" evidence="1">
    <location>
        <begin position="63"/>
        <end position="85"/>
    </location>
</feature>
<sequence length="234" mass="24594">MSVGYVLAPPTTPKALARIAGCLYLTVAMLTIFAGLVNTSTVVSGDAAATTANIGGSATFFRIGFVSELFGATAFLATGMTLYVLLRHVGRLAAAAMVTIVAVSVAIQSLSLLNQKAALMIATGHYGFSPTVSDQLTLLFADLQREGYLIAQTYFGLWLLPLGYLVMKSGYFPKGLGVLLMVGCFGHLTDVLMRSLAPSLGETISLLALGIAAVAELSFIAWLLVKGVREPRPE</sequence>
<name>A0A132PNT9_9MYCO</name>
<dbReference type="RefSeq" id="WP_067848333.1">
    <property type="nucleotide sequence ID" value="NZ_LGTW01000006.1"/>
</dbReference>
<evidence type="ECO:0000313" key="2">
    <source>
        <dbReference type="EMBL" id="KWX24006.1"/>
    </source>
</evidence>
<feature type="transmembrane region" description="Helical" evidence="1">
    <location>
        <begin position="92"/>
        <end position="113"/>
    </location>
</feature>
<feature type="transmembrane region" description="Helical" evidence="1">
    <location>
        <begin position="147"/>
        <end position="166"/>
    </location>
</feature>